<sequence length="447" mass="49141">MLRKLASPKRASRFAASSEARGAQSKELRDLTVEAPSHEANSSDVSAPPSEPRSKMTLSFKKAAKKSKKTAGSGSDVDIPSANTKGESGGADPLTEAKTTDREKSPPPLLRTPRRRSIVGDDEKPGEMPGETPPLMRTPRNRSILDGEEMKVASPEKTDGKEKKKRESTQLKKIGKSKGKRDNNEDKANGSSETTPSEEKMIKGDKEPTQRTRTSNEKDRSTISAPLSPIRRKPRSTDNNNSTTSAATIGSKPARRTTAVPPSNQPEVHIIGEISGGDGFGSGGFCCKWAIEYGKNWIHIAGDQLGQTQIDYPSSSGQDYDLVWAHPIDLHFAMATLQGWPKMLLQVWYVDTHMAMSLAGYGFIHIPYYPGHHELTVSMWRPMGSAKEELEAQLLGHTPELISDEVLFTTAWAERCRLKTIATGRVHLDISIIVRNVPTHRMELNKK</sequence>
<evidence type="ECO:0000256" key="6">
    <source>
        <dbReference type="ARBA" id="ARBA00039272"/>
    </source>
</evidence>
<feature type="compositionally biased region" description="Basic and acidic residues" evidence="7">
    <location>
        <begin position="143"/>
        <end position="170"/>
    </location>
</feature>
<keyword evidence="5" id="KW-0966">Cell projection</keyword>
<reference evidence="8" key="1">
    <citation type="submission" date="2019-03" db="EMBL/GenBank/DDBJ databases">
        <title>Long read genome sequence of the mycoparasitic Pythium oligandrum ATCC 38472 isolated from sugarbeet rhizosphere.</title>
        <authorList>
            <person name="Gaulin E."/>
        </authorList>
    </citation>
    <scope>NUCLEOTIDE SEQUENCE</scope>
    <source>
        <strain evidence="8">ATCC 38472_TT</strain>
    </source>
</reference>
<dbReference type="Proteomes" id="UP000794436">
    <property type="component" value="Unassembled WGS sequence"/>
</dbReference>
<feature type="compositionally biased region" description="Basic and acidic residues" evidence="7">
    <location>
        <begin position="197"/>
        <end position="221"/>
    </location>
</feature>
<accession>A0A8K1FNN6</accession>
<dbReference type="GO" id="GO:0036038">
    <property type="term" value="C:MKS complex"/>
    <property type="evidence" value="ECO:0007669"/>
    <property type="project" value="TreeGrafter"/>
</dbReference>
<organism evidence="8 9">
    <name type="scientific">Pythium oligandrum</name>
    <name type="common">Mycoparasitic fungus</name>
    <dbReference type="NCBI Taxonomy" id="41045"/>
    <lineage>
        <taxon>Eukaryota</taxon>
        <taxon>Sar</taxon>
        <taxon>Stramenopiles</taxon>
        <taxon>Oomycota</taxon>
        <taxon>Peronosporomycetes</taxon>
        <taxon>Pythiales</taxon>
        <taxon>Pythiaceae</taxon>
        <taxon>Pythium</taxon>
    </lineage>
</organism>
<comment type="caution">
    <text evidence="8">The sequence shown here is derived from an EMBL/GenBank/DDBJ whole genome shotgun (WGS) entry which is preliminary data.</text>
</comment>
<feature type="compositionally biased region" description="Basic residues" evidence="7">
    <location>
        <begin position="1"/>
        <end position="12"/>
    </location>
</feature>
<proteinExistence type="predicted"/>
<feature type="region of interest" description="Disordered" evidence="7">
    <location>
        <begin position="1"/>
        <end position="266"/>
    </location>
</feature>
<evidence type="ECO:0000256" key="1">
    <source>
        <dbReference type="ARBA" id="ARBA00004120"/>
    </source>
</evidence>
<keyword evidence="3" id="KW-0970">Cilium biogenesis/degradation</keyword>
<keyword evidence="4" id="KW-0206">Cytoskeleton</keyword>
<evidence type="ECO:0000256" key="4">
    <source>
        <dbReference type="ARBA" id="ARBA00023212"/>
    </source>
</evidence>
<dbReference type="InterPro" id="IPR010796">
    <property type="entry name" value="C2_B9-type_dom"/>
</dbReference>
<feature type="compositionally biased region" description="Low complexity" evidence="7">
    <location>
        <begin position="13"/>
        <end position="23"/>
    </location>
</feature>
<keyword evidence="9" id="KW-1185">Reference proteome</keyword>
<evidence type="ECO:0000313" key="8">
    <source>
        <dbReference type="EMBL" id="TMW66062.1"/>
    </source>
</evidence>
<gene>
    <name evidence="8" type="ORF">Poli38472_003827</name>
</gene>
<evidence type="ECO:0000256" key="7">
    <source>
        <dbReference type="SAM" id="MobiDB-lite"/>
    </source>
</evidence>
<comment type="subcellular location">
    <subcellularLocation>
        <location evidence="1">Cytoplasm</location>
        <location evidence="1">Cytoskeleton</location>
        <location evidence="1">Cilium basal body</location>
    </subcellularLocation>
</comment>
<evidence type="ECO:0000256" key="2">
    <source>
        <dbReference type="ARBA" id="ARBA00022490"/>
    </source>
</evidence>
<dbReference type="PANTHER" id="PTHR12968:SF2">
    <property type="entry name" value="B9 DOMAIN-CONTAINING PROTEIN 2"/>
    <property type="match status" value="1"/>
</dbReference>
<protein>
    <recommendedName>
        <fullName evidence="6">B9 domain-containing protein 2</fullName>
    </recommendedName>
</protein>
<evidence type="ECO:0000256" key="3">
    <source>
        <dbReference type="ARBA" id="ARBA00022794"/>
    </source>
</evidence>
<dbReference type="OrthoDB" id="184109at2759"/>
<evidence type="ECO:0000313" key="9">
    <source>
        <dbReference type="Proteomes" id="UP000794436"/>
    </source>
</evidence>
<dbReference type="GO" id="GO:0060271">
    <property type="term" value="P:cilium assembly"/>
    <property type="evidence" value="ECO:0007669"/>
    <property type="project" value="TreeGrafter"/>
</dbReference>
<dbReference type="PANTHER" id="PTHR12968">
    <property type="entry name" value="B9 DOMAIN-CONTAINING"/>
    <property type="match status" value="1"/>
</dbReference>
<dbReference type="PROSITE" id="PS51381">
    <property type="entry name" value="C2_B9"/>
    <property type="match status" value="1"/>
</dbReference>
<name>A0A8K1FNN6_PYTOL</name>
<dbReference type="AlphaFoldDB" id="A0A8K1FNN6"/>
<dbReference type="Pfam" id="PF07162">
    <property type="entry name" value="B9-C2"/>
    <property type="match status" value="1"/>
</dbReference>
<evidence type="ECO:0000256" key="5">
    <source>
        <dbReference type="ARBA" id="ARBA00023273"/>
    </source>
</evidence>
<keyword evidence="2" id="KW-0963">Cytoplasm</keyword>
<dbReference type="EMBL" id="SPLM01000036">
    <property type="protein sequence ID" value="TMW66062.1"/>
    <property type="molecule type" value="Genomic_DNA"/>
</dbReference>